<accession>A0ABP0IFP7</accession>
<sequence>MSADAAQELVKKADQKLKGGGGLMGYFTGGPKYDEAIEIYQQAANQYKMAKMWQEAGNCFVQCAYCAEKSGSQSDQANYLSEAGNVLKKVTTGTAVEQYEKAISIYSAGGRFQQAGKLLLSIAELYEAERLQHKECKEFYKRAAEMFELADHSESNFSKCNLKFAEYAAKDGDLQEAIRIFEAEGEKALGKTLLQFGAKEHFLNAGILHLVGGDSVTVNLALDKYRSLDPRFASSREGELLGDLAQAFESGDVDAFVEKLSDFDAIKPLDSWKTEFLVKVKEHLQPSHASATDAIDLS</sequence>
<proteinExistence type="inferred from homology"/>
<comment type="subcellular location">
    <subcellularLocation>
        <location evidence="4">Membrane</location>
        <topology evidence="4">Peripheral membrane protein</topology>
    </subcellularLocation>
</comment>
<keyword evidence="6" id="KW-1185">Reference proteome</keyword>
<dbReference type="PANTHER" id="PTHR13768:SF8">
    <property type="entry name" value="ALPHA-SOLUBLE NSF ATTACHMENT PROTEIN"/>
    <property type="match status" value="1"/>
</dbReference>
<evidence type="ECO:0000256" key="2">
    <source>
        <dbReference type="ARBA" id="ARBA00022448"/>
    </source>
</evidence>
<evidence type="ECO:0000313" key="5">
    <source>
        <dbReference type="EMBL" id="CAK9001168.1"/>
    </source>
</evidence>
<comment type="function">
    <text evidence="4">Required for vesicular transport between the endoplasmic reticulum and the Golgi apparatus.</text>
</comment>
<comment type="similarity">
    <text evidence="1 4">Belongs to the SNAP family.</text>
</comment>
<dbReference type="PRINTS" id="PR00448">
    <property type="entry name" value="NSFATTACHMNT"/>
</dbReference>
<protein>
    <recommendedName>
        <fullName evidence="7">Alpha-soluble NSF attachment protein</fullName>
    </recommendedName>
</protein>
<dbReference type="SUPFAM" id="SSF48452">
    <property type="entry name" value="TPR-like"/>
    <property type="match status" value="1"/>
</dbReference>
<reference evidence="5 6" key="1">
    <citation type="submission" date="2024-02" db="EMBL/GenBank/DDBJ databases">
        <authorList>
            <person name="Chen Y."/>
            <person name="Shah S."/>
            <person name="Dougan E. K."/>
            <person name="Thang M."/>
            <person name="Chan C."/>
        </authorList>
    </citation>
    <scope>NUCLEOTIDE SEQUENCE [LARGE SCALE GENOMIC DNA]</scope>
</reference>
<dbReference type="PANTHER" id="PTHR13768">
    <property type="entry name" value="SOLUBLE NSF ATTACHMENT PROTEIN SNAP"/>
    <property type="match status" value="1"/>
</dbReference>
<dbReference type="InterPro" id="IPR011990">
    <property type="entry name" value="TPR-like_helical_dom_sf"/>
</dbReference>
<evidence type="ECO:0000256" key="3">
    <source>
        <dbReference type="ARBA" id="ARBA00022927"/>
    </source>
</evidence>
<dbReference type="Proteomes" id="UP001642484">
    <property type="component" value="Unassembled WGS sequence"/>
</dbReference>
<dbReference type="Pfam" id="PF14938">
    <property type="entry name" value="SNAP"/>
    <property type="match status" value="1"/>
</dbReference>
<evidence type="ECO:0000256" key="4">
    <source>
        <dbReference type="RuleBase" id="RU367013"/>
    </source>
</evidence>
<dbReference type="Gene3D" id="1.25.40.10">
    <property type="entry name" value="Tetratricopeptide repeat domain"/>
    <property type="match status" value="1"/>
</dbReference>
<keyword evidence="4" id="KW-0931">ER-Golgi transport</keyword>
<evidence type="ECO:0008006" key="7">
    <source>
        <dbReference type="Google" id="ProtNLM"/>
    </source>
</evidence>
<dbReference type="CDD" id="cd15832">
    <property type="entry name" value="SNAP"/>
    <property type="match status" value="1"/>
</dbReference>
<dbReference type="InterPro" id="IPR000744">
    <property type="entry name" value="NSF_attach"/>
</dbReference>
<gene>
    <name evidence="5" type="ORF">CCMP2556_LOCUS6338</name>
</gene>
<keyword evidence="2 4" id="KW-0813">Transport</keyword>
<comment type="caution">
    <text evidence="5">The sequence shown here is derived from an EMBL/GenBank/DDBJ whole genome shotgun (WGS) entry which is preliminary data.</text>
</comment>
<keyword evidence="3 4" id="KW-0653">Protein transport</keyword>
<dbReference type="EMBL" id="CAXAMN010002769">
    <property type="protein sequence ID" value="CAK9001168.1"/>
    <property type="molecule type" value="Genomic_DNA"/>
</dbReference>
<evidence type="ECO:0000256" key="1">
    <source>
        <dbReference type="ARBA" id="ARBA00010050"/>
    </source>
</evidence>
<organism evidence="5 6">
    <name type="scientific">Durusdinium trenchii</name>
    <dbReference type="NCBI Taxonomy" id="1381693"/>
    <lineage>
        <taxon>Eukaryota</taxon>
        <taxon>Sar</taxon>
        <taxon>Alveolata</taxon>
        <taxon>Dinophyceae</taxon>
        <taxon>Suessiales</taxon>
        <taxon>Symbiodiniaceae</taxon>
        <taxon>Durusdinium</taxon>
    </lineage>
</organism>
<evidence type="ECO:0000313" key="6">
    <source>
        <dbReference type="Proteomes" id="UP001642484"/>
    </source>
</evidence>
<keyword evidence="4" id="KW-0472">Membrane</keyword>
<name>A0ABP0IFP7_9DINO</name>